<protein>
    <recommendedName>
        <fullName evidence="11">UDP-glucuronosyltransferase</fullName>
        <ecNumber evidence="11">2.4.1.17</ecNumber>
    </recommendedName>
</protein>
<comment type="subcellular location">
    <subcellularLocation>
        <location evidence="1 11">Membrane</location>
        <topology evidence="1 11">Single-pass membrane protein</topology>
    </subcellularLocation>
</comment>
<evidence type="ECO:0000256" key="10">
    <source>
        <dbReference type="RuleBase" id="RU003718"/>
    </source>
</evidence>
<keyword evidence="12" id="KW-1185">Reference proteome</keyword>
<dbReference type="EC" id="2.4.1.17" evidence="11"/>
<dbReference type="FunFam" id="3.40.50.2000:FF:000038">
    <property type="entry name" value="UDP-GlucuronosylTransferase"/>
    <property type="match status" value="1"/>
</dbReference>
<dbReference type="AlphaFoldDB" id="A0A7E4UTP5"/>
<evidence type="ECO:0000256" key="3">
    <source>
        <dbReference type="ARBA" id="ARBA00022676"/>
    </source>
</evidence>
<keyword evidence="8 11" id="KW-0472">Membrane</keyword>
<comment type="similarity">
    <text evidence="2 10">Belongs to the UDP-glycosyltransferase family.</text>
</comment>
<dbReference type="PANTHER" id="PTHR48043:SF143">
    <property type="entry name" value="UDP-GLUCURONOSYLTRANSFERASE"/>
    <property type="match status" value="1"/>
</dbReference>
<evidence type="ECO:0000256" key="1">
    <source>
        <dbReference type="ARBA" id="ARBA00004167"/>
    </source>
</evidence>
<dbReference type="GO" id="GO:0015020">
    <property type="term" value="F:glucuronosyltransferase activity"/>
    <property type="evidence" value="ECO:0007669"/>
    <property type="project" value="UniProtKB-EC"/>
</dbReference>
<evidence type="ECO:0000256" key="7">
    <source>
        <dbReference type="ARBA" id="ARBA00022989"/>
    </source>
</evidence>
<proteinExistence type="inferred from homology"/>
<evidence type="ECO:0000256" key="6">
    <source>
        <dbReference type="ARBA" id="ARBA00022729"/>
    </source>
</evidence>
<accession>A0A7E4UTP5</accession>
<feature type="transmembrane region" description="Helical" evidence="11">
    <location>
        <begin position="408"/>
        <end position="424"/>
    </location>
</feature>
<evidence type="ECO:0000313" key="13">
    <source>
        <dbReference type="WBParaSite" id="Pan_g12380.t1"/>
    </source>
</evidence>
<dbReference type="WBParaSite" id="Pan_g12380.t1">
    <property type="protein sequence ID" value="Pan_g12380.t1"/>
    <property type="gene ID" value="Pan_g12380"/>
</dbReference>
<dbReference type="Pfam" id="PF00201">
    <property type="entry name" value="UDPGT"/>
    <property type="match status" value="1"/>
</dbReference>
<dbReference type="CDD" id="cd03784">
    <property type="entry name" value="GT1_Gtf-like"/>
    <property type="match status" value="1"/>
</dbReference>
<reference evidence="13" key="2">
    <citation type="submission" date="2020-10" db="UniProtKB">
        <authorList>
            <consortium name="WormBaseParasite"/>
        </authorList>
    </citation>
    <scope>IDENTIFICATION</scope>
</reference>
<comment type="catalytic activity">
    <reaction evidence="9 11">
        <text>glucuronate acceptor + UDP-alpha-D-glucuronate = acceptor beta-D-glucuronoside + UDP + H(+)</text>
        <dbReference type="Rhea" id="RHEA:21032"/>
        <dbReference type="ChEBI" id="CHEBI:15378"/>
        <dbReference type="ChEBI" id="CHEBI:58052"/>
        <dbReference type="ChEBI" id="CHEBI:58223"/>
        <dbReference type="ChEBI" id="CHEBI:132367"/>
        <dbReference type="ChEBI" id="CHEBI:132368"/>
        <dbReference type="EC" id="2.4.1.17"/>
    </reaction>
</comment>
<dbReference type="Proteomes" id="UP000492821">
    <property type="component" value="Unassembled WGS sequence"/>
</dbReference>
<evidence type="ECO:0000256" key="9">
    <source>
        <dbReference type="ARBA" id="ARBA00047475"/>
    </source>
</evidence>
<evidence type="ECO:0000313" key="12">
    <source>
        <dbReference type="Proteomes" id="UP000492821"/>
    </source>
</evidence>
<dbReference type="PROSITE" id="PS00375">
    <property type="entry name" value="UDPGT"/>
    <property type="match status" value="1"/>
</dbReference>
<name>A0A7E4UTP5_PANRE</name>
<evidence type="ECO:0000256" key="2">
    <source>
        <dbReference type="ARBA" id="ARBA00009995"/>
    </source>
</evidence>
<keyword evidence="3 10" id="KW-0328">Glycosyltransferase</keyword>
<feature type="transmembrane region" description="Helical" evidence="11">
    <location>
        <begin position="378"/>
        <end position="402"/>
    </location>
</feature>
<dbReference type="GO" id="GO:0016020">
    <property type="term" value="C:membrane"/>
    <property type="evidence" value="ECO:0007669"/>
    <property type="project" value="UniProtKB-SubCell"/>
</dbReference>
<keyword evidence="4 10" id="KW-0808">Transferase</keyword>
<evidence type="ECO:0000256" key="11">
    <source>
        <dbReference type="RuleBase" id="RU362059"/>
    </source>
</evidence>
<evidence type="ECO:0000256" key="4">
    <source>
        <dbReference type="ARBA" id="ARBA00022679"/>
    </source>
</evidence>
<keyword evidence="5 11" id="KW-0812">Transmembrane</keyword>
<organism evidence="12 13">
    <name type="scientific">Panagrellus redivivus</name>
    <name type="common">Microworm</name>
    <dbReference type="NCBI Taxonomy" id="6233"/>
    <lineage>
        <taxon>Eukaryota</taxon>
        <taxon>Metazoa</taxon>
        <taxon>Ecdysozoa</taxon>
        <taxon>Nematoda</taxon>
        <taxon>Chromadorea</taxon>
        <taxon>Rhabditida</taxon>
        <taxon>Tylenchina</taxon>
        <taxon>Panagrolaimomorpha</taxon>
        <taxon>Panagrolaimoidea</taxon>
        <taxon>Panagrolaimidae</taxon>
        <taxon>Panagrellus</taxon>
    </lineage>
</organism>
<dbReference type="Gene3D" id="3.40.50.2000">
    <property type="entry name" value="Glycogen Phosphorylase B"/>
    <property type="match status" value="1"/>
</dbReference>
<reference evidence="12" key="1">
    <citation type="journal article" date="2013" name="Genetics">
        <title>The draft genome and transcriptome of Panagrellus redivivus are shaped by the harsh demands of a free-living lifestyle.</title>
        <authorList>
            <person name="Srinivasan J."/>
            <person name="Dillman A.R."/>
            <person name="Macchietto M.G."/>
            <person name="Heikkinen L."/>
            <person name="Lakso M."/>
            <person name="Fracchia K.M."/>
            <person name="Antoshechkin I."/>
            <person name="Mortazavi A."/>
            <person name="Wong G."/>
            <person name="Sternberg P.W."/>
        </authorList>
    </citation>
    <scope>NUCLEOTIDE SEQUENCE [LARGE SCALE GENOMIC DNA]</scope>
    <source>
        <strain evidence="12">MT8872</strain>
    </source>
</reference>
<keyword evidence="7 11" id="KW-1133">Transmembrane helix</keyword>
<comment type="caution">
    <text evidence="11">Lacks conserved residue(s) required for the propagation of feature annotation.</text>
</comment>
<dbReference type="InterPro" id="IPR035595">
    <property type="entry name" value="UDP_glycos_trans_CS"/>
</dbReference>
<dbReference type="InterPro" id="IPR050271">
    <property type="entry name" value="UDP-glycosyltransferase"/>
</dbReference>
<keyword evidence="6" id="KW-0732">Signal</keyword>
<dbReference type="SUPFAM" id="SSF53756">
    <property type="entry name" value="UDP-Glycosyltransferase/glycogen phosphorylase"/>
    <property type="match status" value="1"/>
</dbReference>
<dbReference type="PANTHER" id="PTHR48043">
    <property type="entry name" value="EG:EG0003.4 PROTEIN-RELATED"/>
    <property type="match status" value="1"/>
</dbReference>
<dbReference type="InterPro" id="IPR002213">
    <property type="entry name" value="UDP_glucos_trans"/>
</dbReference>
<sequence length="450" mass="51329">MNFTNENDGQAVWDTRSFEATNNVYIIKVWNDAATDACRRLFADVDFAERVKAEKFDIAFSEPLDICGFGFFKLINVTNYVATIPMSLSEFGLKSLGLPGQGNSKFATTTIYDTGLSFWDRTVDFVTPIVVDIINDYDVSIKAIWEYVDPNFTYDQIYANARYVFCNTEEHVDCPRPLKKVFKTANGVVVVSFGSIAQSANMPMPLKSALISLFEAFPEITFIWKYENDTIPNPASHLKNLITKKWLPQKQLLSHPKTLAFITHGGMNSIIETVRAGVPAITVPMFGDQFRNGRMLKYRGIGEVVLKAEFNFRTLQSALKKVISPNYQKQANDIAAVIRGKPMQPKERFIKYFEHAANFGYVEDLLNMKMRRTSVIGYYDLDLFGFFGVVIFSVVYVVITVARRLCRRIVYFVAQMMILMFRMVDFKSVRTKSATLYRNGSVMFVQVSMR</sequence>
<evidence type="ECO:0000256" key="5">
    <source>
        <dbReference type="ARBA" id="ARBA00022692"/>
    </source>
</evidence>
<evidence type="ECO:0000256" key="8">
    <source>
        <dbReference type="ARBA" id="ARBA00023136"/>
    </source>
</evidence>